<dbReference type="EnsemblMetazoa" id="GAUT045467-RA">
    <property type="protein sequence ID" value="GAUT045467-PA"/>
    <property type="gene ID" value="GAUT045467"/>
</dbReference>
<accession>A0A1A9VRT6</accession>
<keyword evidence="6 11" id="KW-0999">Mitochondrion inner membrane</keyword>
<keyword evidence="13" id="KW-1185">Reference proteome</keyword>
<proteinExistence type="inferred from homology"/>
<name>A0A1A9VRT6_GLOAU</name>
<keyword evidence="4 11" id="KW-0813">Transport</keyword>
<organism evidence="12 13">
    <name type="scientific">Glossina austeni</name>
    <name type="common">Savannah tsetse fly</name>
    <dbReference type="NCBI Taxonomy" id="7395"/>
    <lineage>
        <taxon>Eukaryota</taxon>
        <taxon>Metazoa</taxon>
        <taxon>Ecdysozoa</taxon>
        <taxon>Arthropoda</taxon>
        <taxon>Hexapoda</taxon>
        <taxon>Insecta</taxon>
        <taxon>Pterygota</taxon>
        <taxon>Neoptera</taxon>
        <taxon>Endopterygota</taxon>
        <taxon>Diptera</taxon>
        <taxon>Brachycera</taxon>
        <taxon>Muscomorpha</taxon>
        <taxon>Hippoboscoidea</taxon>
        <taxon>Glossinidae</taxon>
        <taxon>Glossina</taxon>
    </lineage>
</organism>
<keyword evidence="10 11" id="KW-0472">Membrane</keyword>
<reference evidence="12" key="1">
    <citation type="submission" date="2020-05" db="UniProtKB">
        <authorList>
            <consortium name="EnsemblMetazoa"/>
        </authorList>
    </citation>
    <scope>IDENTIFICATION</scope>
    <source>
        <strain evidence="12">TTRI</strain>
    </source>
</reference>
<sequence length="182" mass="21141">MSLIRPALQTSRHIQPWGSLLMMSRKKSTGTKEAPILDVKTALAEPKELEERSKLMGHITVPVKVDISPITGVPEEHVKTRRVRIYIPPKNAMQSGTDNVNQWQIDFDNRERWENPLMGWCSTGDPLSNMYVNFNTPEEAITFCERNGWHWFIDGEEKQKKERVKNYGVNFSWNKRTRVSTK</sequence>
<dbReference type="InterPro" id="IPR006885">
    <property type="entry name" value="NADH_UbQ_FeS_4_mit-like"/>
</dbReference>
<dbReference type="Proteomes" id="UP000078200">
    <property type="component" value="Unassembled WGS sequence"/>
</dbReference>
<dbReference type="AlphaFoldDB" id="A0A1A9VRT6"/>
<dbReference type="VEuPathDB" id="VectorBase:GAUT045467"/>
<evidence type="ECO:0000256" key="11">
    <source>
        <dbReference type="RuleBase" id="RU367010"/>
    </source>
</evidence>
<evidence type="ECO:0000313" key="13">
    <source>
        <dbReference type="Proteomes" id="UP000078200"/>
    </source>
</evidence>
<dbReference type="InterPro" id="IPR038532">
    <property type="entry name" value="NDUFS4-like_sf"/>
</dbReference>
<dbReference type="Gene3D" id="3.30.160.190">
    <property type="entry name" value="atu1810 like domain"/>
    <property type="match status" value="1"/>
</dbReference>
<dbReference type="PANTHER" id="PTHR12219:SF8">
    <property type="entry name" value="NADH DEHYDROGENASE [UBIQUINONE] IRON-SULFUR PROTEIN 4, MITOCHONDRIAL"/>
    <property type="match status" value="1"/>
</dbReference>
<evidence type="ECO:0000256" key="10">
    <source>
        <dbReference type="ARBA" id="ARBA00023136"/>
    </source>
</evidence>
<evidence type="ECO:0000256" key="3">
    <source>
        <dbReference type="ARBA" id="ARBA00015796"/>
    </source>
</evidence>
<keyword evidence="9 11" id="KW-0496">Mitochondrion</keyword>
<keyword evidence="8 11" id="KW-0249">Electron transport</keyword>
<dbReference type="STRING" id="7395.A0A1A9VRT6"/>
<dbReference type="PANTHER" id="PTHR12219">
    <property type="entry name" value="NADH-UBIQUINONE OXIDOREDUCTASE"/>
    <property type="match status" value="1"/>
</dbReference>
<evidence type="ECO:0000313" key="12">
    <source>
        <dbReference type="EnsemblMetazoa" id="GAUT045467-PA"/>
    </source>
</evidence>
<evidence type="ECO:0000256" key="4">
    <source>
        <dbReference type="ARBA" id="ARBA00022448"/>
    </source>
</evidence>
<dbReference type="Pfam" id="PF04800">
    <property type="entry name" value="NDUS4"/>
    <property type="match status" value="1"/>
</dbReference>
<protein>
    <recommendedName>
        <fullName evidence="3 11">NADH dehydrogenase [ubiquinone] iron-sulfur protein 4, mitochondrial</fullName>
    </recommendedName>
</protein>
<evidence type="ECO:0000256" key="7">
    <source>
        <dbReference type="ARBA" id="ARBA00022946"/>
    </source>
</evidence>
<comment type="function">
    <text evidence="1 11">Accessory subunit of the mitochondrial membrane respiratory chain NADH dehydrogenase (Complex I), that is believed not to be involved in catalysis. Complex I functions in the transfer of electrons from NADH to the respiratory chain. The immediate electron acceptor for the enzyme is believed to be ubiquinone.</text>
</comment>
<dbReference type="FunFam" id="3.30.160.190:FF:000001">
    <property type="entry name" value="NADH-ubiquinone oxidoreductase 21 kDa subunit mitochondrial"/>
    <property type="match status" value="1"/>
</dbReference>
<keyword evidence="7 11" id="KW-0809">Transit peptide</keyword>
<comment type="similarity">
    <text evidence="2 11">Belongs to the complex I NDUFS4 subunit family.</text>
</comment>
<dbReference type="GO" id="GO:0005743">
    <property type="term" value="C:mitochondrial inner membrane"/>
    <property type="evidence" value="ECO:0007669"/>
    <property type="project" value="UniProtKB-SubCell"/>
</dbReference>
<evidence type="ECO:0000256" key="5">
    <source>
        <dbReference type="ARBA" id="ARBA00022660"/>
    </source>
</evidence>
<evidence type="ECO:0000256" key="6">
    <source>
        <dbReference type="ARBA" id="ARBA00022792"/>
    </source>
</evidence>
<evidence type="ECO:0000256" key="1">
    <source>
        <dbReference type="ARBA" id="ARBA00003195"/>
    </source>
</evidence>
<keyword evidence="5 11" id="KW-0679">Respiratory chain</keyword>
<dbReference type="GO" id="GO:0022900">
    <property type="term" value="P:electron transport chain"/>
    <property type="evidence" value="ECO:0007669"/>
    <property type="project" value="InterPro"/>
</dbReference>
<evidence type="ECO:0000256" key="9">
    <source>
        <dbReference type="ARBA" id="ARBA00023128"/>
    </source>
</evidence>
<evidence type="ECO:0000256" key="8">
    <source>
        <dbReference type="ARBA" id="ARBA00022982"/>
    </source>
</evidence>
<comment type="subcellular location">
    <subcellularLocation>
        <location evidence="11">Mitochondrion inner membrane</location>
        <topology evidence="11">Peripheral membrane protein</topology>
        <orientation evidence="11">Matrix side</orientation>
    </subcellularLocation>
</comment>
<evidence type="ECO:0000256" key="2">
    <source>
        <dbReference type="ARBA" id="ARBA00005882"/>
    </source>
</evidence>